<accession>A0ABY8VSA2</accession>
<name>A0ABY8VSA2_9CORY</name>
<evidence type="ECO:0000313" key="2">
    <source>
        <dbReference type="EMBL" id="WIM71044.1"/>
    </source>
</evidence>
<feature type="domain" description="DUF1540" evidence="1">
    <location>
        <begin position="59"/>
        <end position="85"/>
    </location>
</feature>
<dbReference type="EMBL" id="CP126970">
    <property type="protein sequence ID" value="WIM71044.1"/>
    <property type="molecule type" value="Genomic_DNA"/>
</dbReference>
<gene>
    <name evidence="2" type="ORF">QP029_04345</name>
</gene>
<reference evidence="2 3" key="1">
    <citation type="submission" date="2023-05" db="EMBL/GenBank/DDBJ databases">
        <title>Corynebacterium suedekumii sp. nov. and Corynebacterium breve sp. nov. isolated from raw cow's milk.</title>
        <authorList>
            <person name="Baer M.K."/>
            <person name="Mehl L."/>
            <person name="Hellmuth R."/>
            <person name="Marke G."/>
            <person name="Lipski A."/>
        </authorList>
    </citation>
    <scope>NUCLEOTIDE SEQUENCE [LARGE SCALE GENOMIC DNA]</scope>
    <source>
        <strain evidence="2 3">LM112</strain>
    </source>
</reference>
<dbReference type="Proteomes" id="UP001238805">
    <property type="component" value="Chromosome"/>
</dbReference>
<evidence type="ECO:0000313" key="3">
    <source>
        <dbReference type="Proteomes" id="UP001238805"/>
    </source>
</evidence>
<evidence type="ECO:0000259" key="1">
    <source>
        <dbReference type="Pfam" id="PF07561"/>
    </source>
</evidence>
<keyword evidence="3" id="KW-1185">Reference proteome</keyword>
<dbReference type="InterPro" id="IPR011437">
    <property type="entry name" value="DUF1540"/>
</dbReference>
<sequence>MSTITQVSSCTTTACAFNNEGCTAFAITVGGADTAACDTFTTLDLRAGLSDAHGQVGACQRLDCTHNEALMCTASGISITGDAATCADYSAR</sequence>
<dbReference type="Pfam" id="PF07561">
    <property type="entry name" value="DUF1540"/>
    <property type="match status" value="2"/>
</dbReference>
<proteinExistence type="predicted"/>
<organism evidence="2 3">
    <name type="scientific">Corynebacterium suedekumii</name>
    <dbReference type="NCBI Taxonomy" id="3049801"/>
    <lineage>
        <taxon>Bacteria</taxon>
        <taxon>Bacillati</taxon>
        <taxon>Actinomycetota</taxon>
        <taxon>Actinomycetes</taxon>
        <taxon>Mycobacteriales</taxon>
        <taxon>Corynebacteriaceae</taxon>
        <taxon>Corynebacterium</taxon>
    </lineage>
</organism>
<protein>
    <submittedName>
        <fullName evidence="2">DUF1540 domain-containing protein</fullName>
    </submittedName>
</protein>
<feature type="domain" description="DUF1540" evidence="1">
    <location>
        <begin position="10"/>
        <end position="40"/>
    </location>
</feature>
<dbReference type="RefSeq" id="WP_284875619.1">
    <property type="nucleotide sequence ID" value="NZ_CP126970.1"/>
</dbReference>